<reference evidence="1 2" key="1">
    <citation type="submission" date="2020-08" db="EMBL/GenBank/DDBJ databases">
        <authorList>
            <person name="Koutsovoulos G."/>
            <person name="Danchin GJ E."/>
        </authorList>
    </citation>
    <scope>NUCLEOTIDE SEQUENCE [LARGE SCALE GENOMIC DNA]</scope>
</reference>
<protein>
    <submittedName>
        <fullName evidence="1">Uncharacterized protein</fullName>
    </submittedName>
</protein>
<accession>A0A6V7XPE4</accession>
<proteinExistence type="predicted"/>
<evidence type="ECO:0000313" key="1">
    <source>
        <dbReference type="EMBL" id="CAD2201175.1"/>
    </source>
</evidence>
<sequence length="51" mass="5868">MSIWFVKPFCCHFWIALTRDYLIYSSGFGRFNIKFNINGLVCNIIGSGFLG</sequence>
<dbReference type="EMBL" id="CAJEWN010001966">
    <property type="protein sequence ID" value="CAD2201175.1"/>
    <property type="molecule type" value="Genomic_DNA"/>
</dbReference>
<dbReference type="AlphaFoldDB" id="A0A6V7XPE4"/>
<dbReference type="Proteomes" id="UP000580250">
    <property type="component" value="Unassembled WGS sequence"/>
</dbReference>
<evidence type="ECO:0000313" key="2">
    <source>
        <dbReference type="Proteomes" id="UP000580250"/>
    </source>
</evidence>
<organism evidence="1 2">
    <name type="scientific">Meloidogyne enterolobii</name>
    <name type="common">Root-knot nematode worm</name>
    <name type="synonym">Meloidogyne mayaguensis</name>
    <dbReference type="NCBI Taxonomy" id="390850"/>
    <lineage>
        <taxon>Eukaryota</taxon>
        <taxon>Metazoa</taxon>
        <taxon>Ecdysozoa</taxon>
        <taxon>Nematoda</taxon>
        <taxon>Chromadorea</taxon>
        <taxon>Rhabditida</taxon>
        <taxon>Tylenchina</taxon>
        <taxon>Tylenchomorpha</taxon>
        <taxon>Tylenchoidea</taxon>
        <taxon>Meloidogynidae</taxon>
        <taxon>Meloidogyninae</taxon>
        <taxon>Meloidogyne</taxon>
    </lineage>
</organism>
<gene>
    <name evidence="1" type="ORF">MENT_LOCUS54704</name>
</gene>
<name>A0A6V7XPE4_MELEN</name>
<comment type="caution">
    <text evidence="1">The sequence shown here is derived from an EMBL/GenBank/DDBJ whole genome shotgun (WGS) entry which is preliminary data.</text>
</comment>